<protein>
    <recommendedName>
        <fullName evidence="3">Lipoprotein</fullName>
    </recommendedName>
</protein>
<evidence type="ECO:0000313" key="1">
    <source>
        <dbReference type="EMBL" id="MFC7287869.1"/>
    </source>
</evidence>
<organism evidence="1 2">
    <name type="scientific">Herminiimonas glaciei</name>
    <dbReference type="NCBI Taxonomy" id="523788"/>
    <lineage>
        <taxon>Bacteria</taxon>
        <taxon>Pseudomonadati</taxon>
        <taxon>Pseudomonadota</taxon>
        <taxon>Betaproteobacteria</taxon>
        <taxon>Burkholderiales</taxon>
        <taxon>Oxalobacteraceae</taxon>
        <taxon>Herminiimonas</taxon>
    </lineage>
</organism>
<dbReference type="Proteomes" id="UP001596542">
    <property type="component" value="Unassembled WGS sequence"/>
</dbReference>
<dbReference type="EMBL" id="JBHTBU010000001">
    <property type="protein sequence ID" value="MFC7287869.1"/>
    <property type="molecule type" value="Genomic_DNA"/>
</dbReference>
<reference evidence="2" key="1">
    <citation type="journal article" date="2019" name="Int. J. Syst. Evol. Microbiol.">
        <title>The Global Catalogue of Microorganisms (GCM) 10K type strain sequencing project: providing services to taxonomists for standard genome sequencing and annotation.</title>
        <authorList>
            <consortium name="The Broad Institute Genomics Platform"/>
            <consortium name="The Broad Institute Genome Sequencing Center for Infectious Disease"/>
            <person name="Wu L."/>
            <person name="Ma J."/>
        </authorList>
    </citation>
    <scope>NUCLEOTIDE SEQUENCE [LARGE SCALE GENOMIC DNA]</scope>
    <source>
        <strain evidence="2">KACC 12508</strain>
    </source>
</reference>
<evidence type="ECO:0008006" key="3">
    <source>
        <dbReference type="Google" id="ProtNLM"/>
    </source>
</evidence>
<proteinExistence type="predicted"/>
<comment type="caution">
    <text evidence="1">The sequence shown here is derived from an EMBL/GenBank/DDBJ whole genome shotgun (WGS) entry which is preliminary data.</text>
</comment>
<evidence type="ECO:0000313" key="2">
    <source>
        <dbReference type="Proteomes" id="UP001596542"/>
    </source>
</evidence>
<dbReference type="RefSeq" id="WP_382271200.1">
    <property type="nucleotide sequence ID" value="NZ_JBHTBU010000001.1"/>
</dbReference>
<name>A0ABW2IA28_9BURK</name>
<keyword evidence="2" id="KW-1185">Reference proteome</keyword>
<sequence length="198" mass="22029">MSLEFINVKHTGQFLPTPDRALSMLKYILPIIATGLLAGCAMHESVIPKEYTGPTALISEHGFTEEPAKAQIFYIESIDDKKIRSSYDLTQLSTISSGLSFSGFSPSGFSLSLQFVSHQVPAQPMKLKIIGRHISATPIHELASKSMGTFFYVENEIIFTPEKNKHYFVTGKLLKEGSDVWIADALTEQRVSEPWSMK</sequence>
<gene>
    <name evidence="1" type="ORF">ACFQPC_07470</name>
</gene>
<accession>A0ABW2IA28</accession>